<dbReference type="InterPro" id="IPR011006">
    <property type="entry name" value="CheY-like_superfamily"/>
</dbReference>
<dbReference type="CDD" id="cd00156">
    <property type="entry name" value="REC"/>
    <property type="match status" value="1"/>
</dbReference>
<feature type="domain" description="Response regulatory" evidence="3">
    <location>
        <begin position="9"/>
        <end position="128"/>
    </location>
</feature>
<evidence type="ECO:0000313" key="5">
    <source>
        <dbReference type="Proteomes" id="UP000265882"/>
    </source>
</evidence>
<proteinExistence type="predicted"/>
<comment type="caution">
    <text evidence="2">Lacks conserved residue(s) required for the propagation of feature annotation.</text>
</comment>
<name>A0A3A4NDH8_ABYX5</name>
<keyword evidence="1" id="KW-0597">Phosphoprotein</keyword>
<dbReference type="InterPro" id="IPR050595">
    <property type="entry name" value="Bact_response_regulator"/>
</dbReference>
<dbReference type="EMBL" id="QZKU01000123">
    <property type="protein sequence ID" value="RJP16705.1"/>
    <property type="molecule type" value="Genomic_DNA"/>
</dbReference>
<gene>
    <name evidence="4" type="ORF">C4520_17895</name>
</gene>
<evidence type="ECO:0000256" key="2">
    <source>
        <dbReference type="PROSITE-ProRule" id="PRU00169"/>
    </source>
</evidence>
<evidence type="ECO:0000259" key="3">
    <source>
        <dbReference type="PROSITE" id="PS50110"/>
    </source>
</evidence>
<dbReference type="InterPro" id="IPR001789">
    <property type="entry name" value="Sig_transdc_resp-reg_receiver"/>
</dbReference>
<dbReference type="GO" id="GO:0000160">
    <property type="term" value="P:phosphorelay signal transduction system"/>
    <property type="evidence" value="ECO:0007669"/>
    <property type="project" value="InterPro"/>
</dbReference>
<dbReference type="SUPFAM" id="SSF52172">
    <property type="entry name" value="CheY-like"/>
    <property type="match status" value="1"/>
</dbReference>
<dbReference type="SMART" id="SM00448">
    <property type="entry name" value="REC"/>
    <property type="match status" value="1"/>
</dbReference>
<reference evidence="4 5" key="1">
    <citation type="journal article" date="2017" name="ISME J.">
        <title>Energy and carbon metabolisms in a deep terrestrial subsurface fluid microbial community.</title>
        <authorList>
            <person name="Momper L."/>
            <person name="Jungbluth S.P."/>
            <person name="Lee M.D."/>
            <person name="Amend J.P."/>
        </authorList>
    </citation>
    <scope>NUCLEOTIDE SEQUENCE [LARGE SCALE GENOMIC DNA]</scope>
    <source>
        <strain evidence="4">SURF_5</strain>
    </source>
</reference>
<protein>
    <submittedName>
        <fullName evidence="4">Response regulator</fullName>
    </submittedName>
</protein>
<dbReference type="PROSITE" id="PS50110">
    <property type="entry name" value="RESPONSE_REGULATORY"/>
    <property type="match status" value="1"/>
</dbReference>
<dbReference type="PANTHER" id="PTHR44591:SF3">
    <property type="entry name" value="RESPONSE REGULATORY DOMAIN-CONTAINING PROTEIN"/>
    <property type="match status" value="1"/>
</dbReference>
<accession>A0A3A4NDH8</accession>
<dbReference type="Pfam" id="PF00072">
    <property type="entry name" value="Response_reg"/>
    <property type="match status" value="1"/>
</dbReference>
<organism evidence="4 5">
    <name type="scientific">Abyssobacteria bacterium (strain SURF_5)</name>
    <dbReference type="NCBI Taxonomy" id="2093360"/>
    <lineage>
        <taxon>Bacteria</taxon>
        <taxon>Pseudomonadati</taxon>
        <taxon>Candidatus Hydrogenedentota</taxon>
        <taxon>Candidatus Abyssobacteria</taxon>
    </lineage>
</organism>
<dbReference type="Proteomes" id="UP000265882">
    <property type="component" value="Unassembled WGS sequence"/>
</dbReference>
<comment type="caution">
    <text evidence="4">The sequence shown here is derived from an EMBL/GenBank/DDBJ whole genome shotgun (WGS) entry which is preliminary data.</text>
</comment>
<evidence type="ECO:0000313" key="4">
    <source>
        <dbReference type="EMBL" id="RJP16705.1"/>
    </source>
</evidence>
<dbReference type="AlphaFoldDB" id="A0A3A4NDH8"/>
<dbReference type="PANTHER" id="PTHR44591">
    <property type="entry name" value="STRESS RESPONSE REGULATOR PROTEIN 1"/>
    <property type="match status" value="1"/>
</dbReference>
<sequence length="139" mass="15695">MLVENSKKRIFVADDSKDFLSIMQSILEFAGFLVETSEDAEEALDQIQKLQYDLLVLGVVMPRVDGIRLLHMVRNSKQYAAVPVIFITGASNKKVMETHLRETDTKAEGYIRKPFKNKAFLEMLTALLGKPKEGGAQYN</sequence>
<evidence type="ECO:0000256" key="1">
    <source>
        <dbReference type="ARBA" id="ARBA00022553"/>
    </source>
</evidence>
<dbReference type="Gene3D" id="3.40.50.2300">
    <property type="match status" value="1"/>
</dbReference>